<gene>
    <name evidence="3" type="ORF">CTA1_3249</name>
</gene>
<evidence type="ECO:0000256" key="2">
    <source>
        <dbReference type="SAM" id="SignalP"/>
    </source>
</evidence>
<proteinExistence type="predicted"/>
<accession>A0A4U6X7N8</accession>
<dbReference type="InterPro" id="IPR014710">
    <property type="entry name" value="RmlC-like_jellyroll"/>
</dbReference>
<keyword evidence="4" id="KW-1185">Reference proteome</keyword>
<evidence type="ECO:0000256" key="1">
    <source>
        <dbReference type="SAM" id="MobiDB-lite"/>
    </source>
</evidence>
<name>A0A4U6X7N8_9PEZI</name>
<dbReference type="EMBL" id="PJEX01000339">
    <property type="protein sequence ID" value="TKW51043.1"/>
    <property type="molecule type" value="Genomic_DNA"/>
</dbReference>
<protein>
    <submittedName>
        <fullName evidence="3">Quercetin 2,3-dioxygenase</fullName>
    </submittedName>
</protein>
<evidence type="ECO:0000313" key="3">
    <source>
        <dbReference type="EMBL" id="TKW51043.1"/>
    </source>
</evidence>
<reference evidence="3 4" key="1">
    <citation type="journal article" date="2019" name="PLoS ONE">
        <title>Comparative genome analysis indicates high evolutionary potential of pathogenicity genes in Colletotrichum tanaceti.</title>
        <authorList>
            <person name="Lelwala R.V."/>
            <person name="Korhonen P.K."/>
            <person name="Young N.D."/>
            <person name="Scott J.B."/>
            <person name="Ades P.A."/>
            <person name="Gasser R.B."/>
            <person name="Taylor P.W.J."/>
        </authorList>
    </citation>
    <scope>NUCLEOTIDE SEQUENCE [LARGE SCALE GENOMIC DNA]</scope>
    <source>
        <strain evidence="3">BRIP57314</strain>
    </source>
</reference>
<organism evidence="3 4">
    <name type="scientific">Colletotrichum tanaceti</name>
    <dbReference type="NCBI Taxonomy" id="1306861"/>
    <lineage>
        <taxon>Eukaryota</taxon>
        <taxon>Fungi</taxon>
        <taxon>Dikarya</taxon>
        <taxon>Ascomycota</taxon>
        <taxon>Pezizomycotina</taxon>
        <taxon>Sordariomycetes</taxon>
        <taxon>Hypocreomycetidae</taxon>
        <taxon>Glomerellales</taxon>
        <taxon>Glomerellaceae</taxon>
        <taxon>Colletotrichum</taxon>
        <taxon>Colletotrichum destructivum species complex</taxon>
    </lineage>
</organism>
<comment type="caution">
    <text evidence="3">The sequence shown here is derived from an EMBL/GenBank/DDBJ whole genome shotgun (WGS) entry which is preliminary data.</text>
</comment>
<dbReference type="STRING" id="1306861.A0A4U6X7N8"/>
<feature type="region of interest" description="Disordered" evidence="1">
    <location>
        <begin position="161"/>
        <end position="188"/>
    </location>
</feature>
<evidence type="ECO:0000313" key="4">
    <source>
        <dbReference type="Proteomes" id="UP000310108"/>
    </source>
</evidence>
<keyword evidence="2" id="KW-0732">Signal</keyword>
<feature type="chain" id="PRO_5020884101" evidence="2">
    <location>
        <begin position="16"/>
        <end position="188"/>
    </location>
</feature>
<dbReference type="Proteomes" id="UP000310108">
    <property type="component" value="Unassembled WGS sequence"/>
</dbReference>
<dbReference type="AlphaFoldDB" id="A0A4U6X7N8"/>
<dbReference type="GO" id="GO:0051213">
    <property type="term" value="F:dioxygenase activity"/>
    <property type="evidence" value="ECO:0007669"/>
    <property type="project" value="UniProtKB-KW"/>
</dbReference>
<feature type="signal peptide" evidence="2">
    <location>
        <begin position="1"/>
        <end position="15"/>
    </location>
</feature>
<sequence>MRFSTLAAGLPLVAAAPKGYSFNQTNTTGKTLILDQTPEVSQPYALRTVTLSSLMSNQAANEANLNQPLAFQLEEGALNIAIDGYDAVMLIQGDIAFIPAHTLFNYKVLAAFTKFLYVSGGGGGLDYQLLQRAVPWGHAMYPFNAGFTVQRGALLLGGEYPLTESTPKSRPPPPQVGGDTRGATSFQE</sequence>
<dbReference type="Gene3D" id="2.60.120.10">
    <property type="entry name" value="Jelly Rolls"/>
    <property type="match status" value="1"/>
</dbReference>
<keyword evidence="3" id="KW-0223">Dioxygenase</keyword>
<keyword evidence="3" id="KW-0560">Oxidoreductase</keyword>